<name>A0A5N4C4I5_CAMDR</name>
<keyword evidence="2" id="KW-0812">Transmembrane</keyword>
<reference evidence="4 5" key="1">
    <citation type="journal article" date="2019" name="Mol. Ecol. Resour.">
        <title>Improving Illumina assemblies with Hi-C and long reads: an example with the North African dromedary.</title>
        <authorList>
            <person name="Elbers J.P."/>
            <person name="Rogers M.F."/>
            <person name="Perelman P.L."/>
            <person name="Proskuryakova A.A."/>
            <person name="Serdyukova N.A."/>
            <person name="Johnson W.E."/>
            <person name="Horin P."/>
            <person name="Corander J."/>
            <person name="Murphy D."/>
            <person name="Burger P.A."/>
        </authorList>
    </citation>
    <scope>NUCLEOTIDE SEQUENCE [LARGE SCALE GENOMIC DNA]</scope>
    <source>
        <strain evidence="4">Drom800</strain>
        <tissue evidence="4">Blood</tissue>
    </source>
</reference>
<dbReference type="InterPro" id="IPR003859">
    <property type="entry name" value="Galactosyl_T"/>
</dbReference>
<keyword evidence="5" id="KW-1185">Reference proteome</keyword>
<proteinExistence type="predicted"/>
<feature type="region of interest" description="Disordered" evidence="1">
    <location>
        <begin position="60"/>
        <end position="88"/>
    </location>
</feature>
<keyword evidence="2" id="KW-0472">Membrane</keyword>
<dbReference type="AlphaFoldDB" id="A0A5N4C4I5"/>
<sequence length="195" mass="22151">MFPSRRKAAQLLWEDGRSRLIPSSLPRKCSVFHLFVACLLLDFLSLLWLQLSCSGDVAGAARGQGQESPGPSRACPPEKPREQWEEDESWGPHRLAGLVHFRERFEELLVFVPHVHRFLSRKRNQHHIYVLNQADHFSFSPAALINAGFLESGSSTDYIAMNHVFLLPLSEELDYGFPEAGPFHVASPELHPLYH</sequence>
<feature type="transmembrane region" description="Helical" evidence="2">
    <location>
        <begin position="29"/>
        <end position="49"/>
    </location>
</feature>
<keyword evidence="2" id="KW-1133">Transmembrane helix</keyword>
<feature type="domain" description="Galactosyltransferase N-terminal" evidence="3">
    <location>
        <begin position="83"/>
        <end position="161"/>
    </location>
</feature>
<dbReference type="PANTHER" id="PTHR19300:SF30">
    <property type="entry name" value="BETA-1,4-GALACTOSYLTRANSFERASE 7"/>
    <property type="match status" value="1"/>
</dbReference>
<protein>
    <submittedName>
        <fullName evidence="4">Beta-1</fullName>
    </submittedName>
</protein>
<dbReference type="InterPro" id="IPR027995">
    <property type="entry name" value="Galactosyl_T_N"/>
</dbReference>
<evidence type="ECO:0000313" key="4">
    <source>
        <dbReference type="EMBL" id="KAB1253809.1"/>
    </source>
</evidence>
<evidence type="ECO:0000256" key="1">
    <source>
        <dbReference type="SAM" id="MobiDB-lite"/>
    </source>
</evidence>
<comment type="caution">
    <text evidence="4">The sequence shown here is derived from an EMBL/GenBank/DDBJ whole genome shotgun (WGS) entry which is preliminary data.</text>
</comment>
<dbReference type="InterPro" id="IPR029044">
    <property type="entry name" value="Nucleotide-diphossugar_trans"/>
</dbReference>
<dbReference type="Pfam" id="PF13733">
    <property type="entry name" value="Glyco_transf_7N"/>
    <property type="match status" value="1"/>
</dbReference>
<evidence type="ECO:0000256" key="2">
    <source>
        <dbReference type="SAM" id="Phobius"/>
    </source>
</evidence>
<dbReference type="GO" id="GO:0005794">
    <property type="term" value="C:Golgi apparatus"/>
    <property type="evidence" value="ECO:0007669"/>
    <property type="project" value="TreeGrafter"/>
</dbReference>
<dbReference type="EMBL" id="JWIN03000035">
    <property type="protein sequence ID" value="KAB1253809.1"/>
    <property type="molecule type" value="Genomic_DNA"/>
</dbReference>
<dbReference type="Proteomes" id="UP000299084">
    <property type="component" value="Unassembled WGS sequence"/>
</dbReference>
<dbReference type="GO" id="GO:0005975">
    <property type="term" value="P:carbohydrate metabolic process"/>
    <property type="evidence" value="ECO:0007669"/>
    <property type="project" value="InterPro"/>
</dbReference>
<dbReference type="SUPFAM" id="SSF53448">
    <property type="entry name" value="Nucleotide-diphospho-sugar transferases"/>
    <property type="match status" value="1"/>
</dbReference>
<dbReference type="GO" id="GO:0030166">
    <property type="term" value="P:proteoglycan biosynthetic process"/>
    <property type="evidence" value="ECO:0007669"/>
    <property type="project" value="TreeGrafter"/>
</dbReference>
<evidence type="ECO:0000313" key="5">
    <source>
        <dbReference type="Proteomes" id="UP000299084"/>
    </source>
</evidence>
<dbReference type="Gene3D" id="3.90.550.10">
    <property type="entry name" value="Spore Coat Polysaccharide Biosynthesis Protein SpsA, Chain A"/>
    <property type="match status" value="1"/>
</dbReference>
<dbReference type="PRINTS" id="PR02050">
    <property type="entry name" value="B14GALTRFASE"/>
</dbReference>
<accession>A0A5N4C4I5</accession>
<dbReference type="PANTHER" id="PTHR19300">
    <property type="entry name" value="BETA-1,4-GALACTOSYLTRANSFERASE"/>
    <property type="match status" value="1"/>
</dbReference>
<evidence type="ECO:0000259" key="3">
    <source>
        <dbReference type="Pfam" id="PF13733"/>
    </source>
</evidence>
<organism evidence="4 5">
    <name type="scientific">Camelus dromedarius</name>
    <name type="common">Dromedary</name>
    <name type="synonym">Arabian camel</name>
    <dbReference type="NCBI Taxonomy" id="9838"/>
    <lineage>
        <taxon>Eukaryota</taxon>
        <taxon>Metazoa</taxon>
        <taxon>Chordata</taxon>
        <taxon>Craniata</taxon>
        <taxon>Vertebrata</taxon>
        <taxon>Euteleostomi</taxon>
        <taxon>Mammalia</taxon>
        <taxon>Eutheria</taxon>
        <taxon>Laurasiatheria</taxon>
        <taxon>Artiodactyla</taxon>
        <taxon>Tylopoda</taxon>
        <taxon>Camelidae</taxon>
        <taxon>Camelus</taxon>
    </lineage>
</organism>
<dbReference type="GO" id="GO:0046525">
    <property type="term" value="F:xylosylprotein 4-beta-galactosyltransferase activity"/>
    <property type="evidence" value="ECO:0007669"/>
    <property type="project" value="TreeGrafter"/>
</dbReference>
<gene>
    <name evidence="4" type="ORF">Cadr_000026790</name>
</gene>